<dbReference type="Gene3D" id="3.40.710.10">
    <property type="entry name" value="DD-peptidase/beta-lactamase superfamily"/>
    <property type="match status" value="1"/>
</dbReference>
<comment type="caution">
    <text evidence="2">The sequence shown here is derived from an EMBL/GenBank/DDBJ whole genome shotgun (WGS) entry which is preliminary data.</text>
</comment>
<dbReference type="EMBL" id="WTYR01000001">
    <property type="protein sequence ID" value="MXP10069.1"/>
    <property type="molecule type" value="Genomic_DNA"/>
</dbReference>
<keyword evidence="3" id="KW-1185">Reference proteome</keyword>
<keyword evidence="2" id="KW-0378">Hydrolase</keyword>
<dbReference type="InterPro" id="IPR012338">
    <property type="entry name" value="Beta-lactam/transpept-like"/>
</dbReference>
<dbReference type="Pfam" id="PF00144">
    <property type="entry name" value="Beta-lactamase"/>
    <property type="match status" value="1"/>
</dbReference>
<dbReference type="PANTHER" id="PTHR43283:SF3">
    <property type="entry name" value="BETA-LACTAMASE FAMILY PROTEIN (AFU_ORTHOLOGUE AFUA_5G07500)"/>
    <property type="match status" value="1"/>
</dbReference>
<evidence type="ECO:0000313" key="3">
    <source>
        <dbReference type="Proteomes" id="UP000429229"/>
    </source>
</evidence>
<proteinExistence type="predicted"/>
<protein>
    <submittedName>
        <fullName evidence="2">Serine hydrolase</fullName>
    </submittedName>
</protein>
<dbReference type="Proteomes" id="UP000429229">
    <property type="component" value="Unassembled WGS sequence"/>
</dbReference>
<name>A0A6I4U1W1_9SPHN</name>
<dbReference type="InterPro" id="IPR006311">
    <property type="entry name" value="TAT_signal"/>
</dbReference>
<evidence type="ECO:0000259" key="1">
    <source>
        <dbReference type="Pfam" id="PF00144"/>
    </source>
</evidence>
<reference evidence="2 3" key="1">
    <citation type="submission" date="2019-12" db="EMBL/GenBank/DDBJ databases">
        <title>Genomic-based taxomic classification of the family Erythrobacteraceae.</title>
        <authorList>
            <person name="Xu L."/>
        </authorList>
    </citation>
    <scope>NUCLEOTIDE SEQUENCE [LARGE SCALE GENOMIC DNA]</scope>
    <source>
        <strain evidence="2 3">LMG 29519</strain>
    </source>
</reference>
<dbReference type="GO" id="GO:0016787">
    <property type="term" value="F:hydrolase activity"/>
    <property type="evidence" value="ECO:0007669"/>
    <property type="project" value="UniProtKB-KW"/>
</dbReference>
<dbReference type="AlphaFoldDB" id="A0A6I4U1W1"/>
<evidence type="ECO:0000313" key="2">
    <source>
        <dbReference type="EMBL" id="MXP10069.1"/>
    </source>
</evidence>
<accession>A0A6I4U1W1</accession>
<dbReference type="OrthoDB" id="9808046at2"/>
<feature type="domain" description="Beta-lactamase-related" evidence="1">
    <location>
        <begin position="70"/>
        <end position="411"/>
    </location>
</feature>
<dbReference type="SUPFAM" id="SSF56601">
    <property type="entry name" value="beta-lactamase/transpeptidase-like"/>
    <property type="match status" value="1"/>
</dbReference>
<sequence length="438" mass="45960">MRPIDFATPALSRRRFLRGSASVAGGVAASSALMGAPAFAQGDAARDLWPSVAKLTEDWVGGDKIVNMVSVLGFGQEKSVVIASGPQTRGQSTPAGIDSLYRIYSMTKPITGMAAMMLIDEGKIGLDQPIAELIPAFANTKVKTSGGGTEKLARPITVRNLLTHTAGLGYAIPGSPGSSEYGEVGLTSGQVTRLPIPGLSGGKSVQSLEEFADVLAKQPLIYQPGTRWSYSTGLELLGRVIEIGSGMPFDQFLKSRIFEPCGMTSTYFQVPERDKSRLTTNYGSMGGNLIPLDPAVASIYLDKPPIYWGGSGLVSSPADYDAFLRMLLGLGEIDGKRVMSDAAVRLGTSNLLPEAVSTKGTWVDGEGFGAGGRVGLGEREGVYGWGGAATTVAFVHFGANLRAGMYTQLMVQGENKLQSAFPDAVEKDVSAMATANAA</sequence>
<dbReference type="PROSITE" id="PS51318">
    <property type="entry name" value="TAT"/>
    <property type="match status" value="1"/>
</dbReference>
<dbReference type="InterPro" id="IPR050789">
    <property type="entry name" value="Diverse_Enzym_Activities"/>
</dbReference>
<gene>
    <name evidence="2" type="ORF">GRI68_07735</name>
</gene>
<dbReference type="RefSeq" id="WP_160616715.1">
    <property type="nucleotide sequence ID" value="NZ_WTYR01000001.1"/>
</dbReference>
<organism evidence="2 3">
    <name type="scientific">Alteriqipengyuania halimionae</name>
    <dbReference type="NCBI Taxonomy" id="1926630"/>
    <lineage>
        <taxon>Bacteria</taxon>
        <taxon>Pseudomonadati</taxon>
        <taxon>Pseudomonadota</taxon>
        <taxon>Alphaproteobacteria</taxon>
        <taxon>Sphingomonadales</taxon>
        <taxon>Erythrobacteraceae</taxon>
        <taxon>Alteriqipengyuania</taxon>
    </lineage>
</organism>
<dbReference type="InterPro" id="IPR001466">
    <property type="entry name" value="Beta-lactam-related"/>
</dbReference>
<dbReference type="PANTHER" id="PTHR43283">
    <property type="entry name" value="BETA-LACTAMASE-RELATED"/>
    <property type="match status" value="1"/>
</dbReference>